<sequence>MFSWQAASAEEFEALHQLRLAAMCPSLQAIGLYDPARSRARFAGRFHPGVTRWIVWQERRIGFSAMRHEADACYLDHLYILPTAQGLGAGSWALRAQQLAAAAQAKAIVLCALRDSPANHFYRRHGFVPTGEDEWDIWYRWQR</sequence>
<proteinExistence type="predicted"/>
<evidence type="ECO:0000313" key="2">
    <source>
        <dbReference type="EMBL" id="MFC3531150.1"/>
    </source>
</evidence>
<accession>A0ABV7RAQ1</accession>
<dbReference type="InterPro" id="IPR000182">
    <property type="entry name" value="GNAT_dom"/>
</dbReference>
<keyword evidence="3" id="KW-1185">Reference proteome</keyword>
<dbReference type="Pfam" id="PF13508">
    <property type="entry name" value="Acetyltransf_7"/>
    <property type="match status" value="1"/>
</dbReference>
<reference evidence="3" key="1">
    <citation type="journal article" date="2019" name="Int. J. Syst. Evol. Microbiol.">
        <title>The Global Catalogue of Microorganisms (GCM) 10K type strain sequencing project: providing services to taxonomists for standard genome sequencing and annotation.</title>
        <authorList>
            <consortium name="The Broad Institute Genomics Platform"/>
            <consortium name="The Broad Institute Genome Sequencing Center for Infectious Disease"/>
            <person name="Wu L."/>
            <person name="Ma J."/>
        </authorList>
    </citation>
    <scope>NUCLEOTIDE SEQUENCE [LARGE SCALE GENOMIC DNA]</scope>
    <source>
        <strain evidence="3">KCTC 42742</strain>
    </source>
</reference>
<feature type="domain" description="N-acetyltransferase" evidence="1">
    <location>
        <begin position="2"/>
        <end position="143"/>
    </location>
</feature>
<name>A0ABV7RAQ1_9NEIS</name>
<dbReference type="GO" id="GO:0016746">
    <property type="term" value="F:acyltransferase activity"/>
    <property type="evidence" value="ECO:0007669"/>
    <property type="project" value="UniProtKB-KW"/>
</dbReference>
<evidence type="ECO:0000259" key="1">
    <source>
        <dbReference type="PROSITE" id="PS51186"/>
    </source>
</evidence>
<protein>
    <submittedName>
        <fullName evidence="2">GNAT family N-acetyltransferase</fullName>
        <ecNumber evidence="2">2.3.1.-</ecNumber>
    </submittedName>
</protein>
<dbReference type="PROSITE" id="PS51186">
    <property type="entry name" value="GNAT"/>
    <property type="match status" value="1"/>
</dbReference>
<dbReference type="RefSeq" id="WP_386088231.1">
    <property type="nucleotide sequence ID" value="NZ_JBHRXN010000009.1"/>
</dbReference>
<dbReference type="Gene3D" id="3.40.630.30">
    <property type="match status" value="1"/>
</dbReference>
<keyword evidence="2" id="KW-0012">Acyltransferase</keyword>
<dbReference type="EMBL" id="JBHRXN010000009">
    <property type="protein sequence ID" value="MFC3531150.1"/>
    <property type="molecule type" value="Genomic_DNA"/>
</dbReference>
<dbReference type="SUPFAM" id="SSF55729">
    <property type="entry name" value="Acyl-CoA N-acyltransferases (Nat)"/>
    <property type="match status" value="1"/>
</dbReference>
<organism evidence="2 3">
    <name type="scientific">Vogesella facilis</name>
    <dbReference type="NCBI Taxonomy" id="1655232"/>
    <lineage>
        <taxon>Bacteria</taxon>
        <taxon>Pseudomonadati</taxon>
        <taxon>Pseudomonadota</taxon>
        <taxon>Betaproteobacteria</taxon>
        <taxon>Neisseriales</taxon>
        <taxon>Chromobacteriaceae</taxon>
        <taxon>Vogesella</taxon>
    </lineage>
</organism>
<dbReference type="Proteomes" id="UP001595741">
    <property type="component" value="Unassembled WGS sequence"/>
</dbReference>
<evidence type="ECO:0000313" key="3">
    <source>
        <dbReference type="Proteomes" id="UP001595741"/>
    </source>
</evidence>
<gene>
    <name evidence="2" type="ORF">ACFOLG_03055</name>
</gene>
<dbReference type="InterPro" id="IPR016181">
    <property type="entry name" value="Acyl_CoA_acyltransferase"/>
</dbReference>
<comment type="caution">
    <text evidence="2">The sequence shown here is derived from an EMBL/GenBank/DDBJ whole genome shotgun (WGS) entry which is preliminary data.</text>
</comment>
<keyword evidence="2" id="KW-0808">Transferase</keyword>
<dbReference type="EC" id="2.3.1.-" evidence="2"/>